<protein>
    <submittedName>
        <fullName evidence="8">MMPL domain protein</fullName>
    </submittedName>
</protein>
<feature type="transmembrane region" description="Helical" evidence="6">
    <location>
        <begin position="265"/>
        <end position="291"/>
    </location>
</feature>
<dbReference type="Gene3D" id="1.20.1640.10">
    <property type="entry name" value="Multidrug efflux transporter AcrB transmembrane domain"/>
    <property type="match status" value="2"/>
</dbReference>
<evidence type="ECO:0000256" key="3">
    <source>
        <dbReference type="ARBA" id="ARBA00022692"/>
    </source>
</evidence>
<dbReference type="PANTHER" id="PTHR33406">
    <property type="entry name" value="MEMBRANE PROTEIN MJ1562-RELATED"/>
    <property type="match status" value="1"/>
</dbReference>
<feature type="transmembrane region" description="Helical" evidence="6">
    <location>
        <begin position="348"/>
        <end position="371"/>
    </location>
</feature>
<feature type="transmembrane region" description="Helical" evidence="6">
    <location>
        <begin position="410"/>
        <end position="428"/>
    </location>
</feature>
<accession>A4TGJ5</accession>
<keyword evidence="3 6" id="KW-0812">Transmembrane</keyword>
<dbReference type="AlphaFoldDB" id="A4TGJ5"/>
<dbReference type="InterPro" id="IPR000731">
    <property type="entry name" value="SSD"/>
</dbReference>
<dbReference type="InterPro" id="IPR004869">
    <property type="entry name" value="MMPL_dom"/>
</dbReference>
<dbReference type="EMBL" id="CP000658">
    <property type="protein sequence ID" value="ABP48046.1"/>
    <property type="molecule type" value="Genomic_DNA"/>
</dbReference>
<feature type="transmembrane region" description="Helical" evidence="6">
    <location>
        <begin position="704"/>
        <end position="723"/>
    </location>
</feature>
<dbReference type="HOGENOM" id="CLU_005108_1_1_11"/>
<evidence type="ECO:0000313" key="8">
    <source>
        <dbReference type="EMBL" id="ABP48046.1"/>
    </source>
</evidence>
<feature type="transmembrane region" description="Helical" evidence="6">
    <location>
        <begin position="20"/>
        <end position="39"/>
    </location>
</feature>
<organism evidence="8">
    <name type="scientific">Mycolicibacterium gilvum (strain PYR-GCK)</name>
    <name type="common">Mycobacterium gilvum (strain PYR-GCK)</name>
    <dbReference type="NCBI Taxonomy" id="350054"/>
    <lineage>
        <taxon>Bacteria</taxon>
        <taxon>Bacillati</taxon>
        <taxon>Actinomycetota</taxon>
        <taxon>Actinomycetes</taxon>
        <taxon>Mycobacteriales</taxon>
        <taxon>Mycobacteriaceae</taxon>
        <taxon>Mycolicibacterium</taxon>
    </lineage>
</organism>
<dbReference type="SUPFAM" id="SSF82866">
    <property type="entry name" value="Multidrug efflux transporter AcrB transmembrane domain"/>
    <property type="match status" value="2"/>
</dbReference>
<dbReference type="eggNOG" id="COG2409">
    <property type="taxonomic scope" value="Bacteria"/>
</dbReference>
<geneLocation type="plasmid" evidence="8">
    <name>pMFLV02</name>
</geneLocation>
<keyword evidence="4 6" id="KW-1133">Transmembrane helix</keyword>
<dbReference type="PROSITE" id="PS50156">
    <property type="entry name" value="SSD"/>
    <property type="match status" value="1"/>
</dbReference>
<gene>
    <name evidence="8" type="ordered locus">Mflv_5585</name>
</gene>
<evidence type="ECO:0000256" key="5">
    <source>
        <dbReference type="ARBA" id="ARBA00023136"/>
    </source>
</evidence>
<evidence type="ECO:0000256" key="2">
    <source>
        <dbReference type="ARBA" id="ARBA00022475"/>
    </source>
</evidence>
<keyword evidence="5 6" id="KW-0472">Membrane</keyword>
<dbReference type="PANTHER" id="PTHR33406:SF13">
    <property type="entry name" value="MEMBRANE PROTEIN YDFJ"/>
    <property type="match status" value="1"/>
</dbReference>
<comment type="subcellular location">
    <subcellularLocation>
        <location evidence="1">Cell membrane</location>
        <topology evidence="1">Multi-pass membrane protein</topology>
    </subcellularLocation>
</comment>
<evidence type="ECO:0000256" key="4">
    <source>
        <dbReference type="ARBA" id="ARBA00022989"/>
    </source>
</evidence>
<dbReference type="Pfam" id="PF03176">
    <property type="entry name" value="MMPL"/>
    <property type="match status" value="2"/>
</dbReference>
<proteinExistence type="predicted"/>
<dbReference type="InterPro" id="IPR050545">
    <property type="entry name" value="Mycobact_MmpL"/>
</dbReference>
<reference evidence="8" key="1">
    <citation type="submission" date="2007-04" db="EMBL/GenBank/DDBJ databases">
        <title>Complete sequence of plasmid2 pMFLV02 of Mycobacterium gilvum PYR-GCK.</title>
        <authorList>
            <consortium name="US DOE Joint Genome Institute"/>
            <person name="Copeland A."/>
            <person name="Lucas S."/>
            <person name="Lapidus A."/>
            <person name="Barry K."/>
            <person name="Detter J.C."/>
            <person name="Glavina del Rio T."/>
            <person name="Hammon N."/>
            <person name="Israni S."/>
            <person name="Dalin E."/>
            <person name="Tice H."/>
            <person name="Pitluck S."/>
            <person name="Chain P."/>
            <person name="Malfatti S."/>
            <person name="Shin M."/>
            <person name="Vergez L."/>
            <person name="Schmutz J."/>
            <person name="Larimer F."/>
            <person name="Land M."/>
            <person name="Hauser L."/>
            <person name="Kyrpides N."/>
            <person name="Mikhailova N."/>
            <person name="Miller C."/>
            <person name="Richardson P."/>
        </authorList>
    </citation>
    <scope>NUCLEOTIDE SEQUENCE</scope>
    <source>
        <strain evidence="8">PYR-GCK</strain>
        <plasmid evidence="8">pMFLV02</plasmid>
    </source>
</reference>
<dbReference type="KEGG" id="mgi:Mflv_5585"/>
<feature type="transmembrane region" description="Helical" evidence="6">
    <location>
        <begin position="597"/>
        <end position="617"/>
    </location>
</feature>
<evidence type="ECO:0000256" key="1">
    <source>
        <dbReference type="ARBA" id="ARBA00004651"/>
    </source>
</evidence>
<dbReference type="GO" id="GO:0005886">
    <property type="term" value="C:plasma membrane"/>
    <property type="evidence" value="ECO:0007669"/>
    <property type="project" value="UniProtKB-SubCell"/>
</dbReference>
<feature type="transmembrane region" description="Helical" evidence="6">
    <location>
        <begin position="312"/>
        <end position="336"/>
    </location>
</feature>
<sequence length="787" mass="80467">MLVSFLLYRVGDWCYRQRWVVIAAWLVLISAVATILVVAPPALSNEIRIDGTPAQEVLDDLAVKVPEAAGGQGIIALQSSGGRIDEGARLSALLSAVDGVYTSPHVLDARAVLAREVAKGPQSHLLQATAAVANPAGAQSGSGPRPLVVDGAPVPGVSISADGRTALFQFAFDVQTFELPQGTIEHVIAVTEDAVAGQDITVLPSAAMFQIPEIIGVAEVIGVGVAAVVLTLTLGSLVAAGLPLASALAGVAAGVGGTLALSHLVAMHSLTVVLGLMIGLAVGIDYALFIVNRQRRFILDSQLTAHQAAARAVGTAGSAVFFAGATVIIALLALIIVDITILTTMALAAAATVGIAVLAALTLLPALLGLVGENICSPKTRARAATTAAASGSAHRVADRWSQFVTKHRLLAIAASVGIAGLLAVPALDMNLGLPSGASYHPDTAQRQSFDVVAEAFGPGSNGPLVVTATHRGDAPLPPTATRVIAEDLQRVDGVAAVSVAGTGVDGNTVLFSVIPATGPTDTSTADIVTALREQAPMIAAHSGADIGVTGFTALGIDVTDKLADVLPVYLAIVVGLSLVILLLVFRSILIPLKATLGFLLSIGAAFGATTALFQWGWGQPLLGMDSTTPVLCLLPIIATGVLYGLAMDYEVFLVSSMKEAHTHGHHGTHAVTQGFGMAGKVVTAAAIIMTSVFAGFIFNPEPMIAQVGFTLAIGILIDAFLVRMTLVPAVMAALGDKAWWIPAWLDRLLPDLDIEGDALQRRLGGAAADSHTAERVESAALGGGHQ</sequence>
<feature type="domain" description="SSD" evidence="7">
    <location>
        <begin position="280"/>
        <end position="370"/>
    </location>
</feature>
<evidence type="ECO:0000259" key="7">
    <source>
        <dbReference type="PROSITE" id="PS50156"/>
    </source>
</evidence>
<feature type="transmembrane region" description="Helical" evidence="6">
    <location>
        <begin position="629"/>
        <end position="655"/>
    </location>
</feature>
<keyword evidence="2" id="KW-1003">Cell membrane</keyword>
<feature type="transmembrane region" description="Helical" evidence="6">
    <location>
        <begin position="676"/>
        <end position="698"/>
    </location>
</feature>
<evidence type="ECO:0000256" key="6">
    <source>
        <dbReference type="SAM" id="Phobius"/>
    </source>
</evidence>
<feature type="transmembrane region" description="Helical" evidence="6">
    <location>
        <begin position="569"/>
        <end position="590"/>
    </location>
</feature>
<feature type="transmembrane region" description="Helical" evidence="6">
    <location>
        <begin position="220"/>
        <end position="245"/>
    </location>
</feature>
<name>A4TGJ5_MYCGI</name>
<keyword evidence="8" id="KW-0614">Plasmid</keyword>